<feature type="non-terminal residue" evidence="1">
    <location>
        <position position="220"/>
    </location>
</feature>
<reference evidence="1" key="1">
    <citation type="submission" date="2018-05" db="EMBL/GenBank/DDBJ databases">
        <authorList>
            <person name="Lanie J.A."/>
            <person name="Ng W.-L."/>
            <person name="Kazmierczak K.M."/>
            <person name="Andrzejewski T.M."/>
            <person name="Davidsen T.M."/>
            <person name="Wayne K.J."/>
            <person name="Tettelin H."/>
            <person name="Glass J.I."/>
            <person name="Rusch D."/>
            <person name="Podicherti R."/>
            <person name="Tsui H.-C.T."/>
            <person name="Winkler M.E."/>
        </authorList>
    </citation>
    <scope>NUCLEOTIDE SEQUENCE</scope>
</reference>
<protein>
    <recommendedName>
        <fullName evidence="2">SGNH hydrolase-type esterase domain-containing protein</fullName>
    </recommendedName>
</protein>
<proteinExistence type="predicted"/>
<gene>
    <name evidence="1" type="ORF">METZ01_LOCUS505005</name>
</gene>
<dbReference type="InterPro" id="IPR036514">
    <property type="entry name" value="SGNH_hydro_sf"/>
</dbReference>
<name>A0A383E5Z8_9ZZZZ</name>
<dbReference type="AlphaFoldDB" id="A0A383E5Z8"/>
<dbReference type="EMBL" id="UINC01223099">
    <property type="protein sequence ID" value="SVE52151.1"/>
    <property type="molecule type" value="Genomic_DNA"/>
</dbReference>
<sequence>VITTIGLILYGLETYLTVQQLPPQPESSKIVKRPGLPFDTRTKLEVINDLRKSGFDAYPNFASMTLPNTKHGQIVTIGGISNITTILDNELGYYPIITTDEYGFNNPIGLYESPAIDILLIGDSFTEGYSVHPEESISGRLRQSDLRTINLGRHGAGPLVEYASLIEYGVQLKPRFVLWLYYTNDLKDMVDESRSDILTNYLTNDNFSQKLVEKQKEIDK</sequence>
<dbReference type="SUPFAM" id="SSF52266">
    <property type="entry name" value="SGNH hydrolase"/>
    <property type="match status" value="1"/>
</dbReference>
<evidence type="ECO:0008006" key="2">
    <source>
        <dbReference type="Google" id="ProtNLM"/>
    </source>
</evidence>
<evidence type="ECO:0000313" key="1">
    <source>
        <dbReference type="EMBL" id="SVE52151.1"/>
    </source>
</evidence>
<dbReference type="Gene3D" id="3.40.50.1110">
    <property type="entry name" value="SGNH hydrolase"/>
    <property type="match status" value="1"/>
</dbReference>
<feature type="non-terminal residue" evidence="1">
    <location>
        <position position="1"/>
    </location>
</feature>
<organism evidence="1">
    <name type="scientific">marine metagenome</name>
    <dbReference type="NCBI Taxonomy" id="408172"/>
    <lineage>
        <taxon>unclassified sequences</taxon>
        <taxon>metagenomes</taxon>
        <taxon>ecological metagenomes</taxon>
    </lineage>
</organism>
<accession>A0A383E5Z8</accession>